<evidence type="ECO:0000256" key="1">
    <source>
        <dbReference type="SAM" id="Coils"/>
    </source>
</evidence>
<dbReference type="Proteomes" id="UP000791440">
    <property type="component" value="Unassembled WGS sequence"/>
</dbReference>
<dbReference type="AlphaFoldDB" id="A0A921YM49"/>
<evidence type="ECO:0000313" key="3">
    <source>
        <dbReference type="EMBL" id="KAG6441494.1"/>
    </source>
</evidence>
<feature type="region of interest" description="Disordered" evidence="2">
    <location>
        <begin position="1"/>
        <end position="26"/>
    </location>
</feature>
<reference evidence="3" key="1">
    <citation type="journal article" date="2016" name="Insect Biochem. Mol. Biol.">
        <title>Multifaceted biological insights from a draft genome sequence of the tobacco hornworm moth, Manduca sexta.</title>
        <authorList>
            <person name="Kanost M.R."/>
            <person name="Arrese E.L."/>
            <person name="Cao X."/>
            <person name="Chen Y.R."/>
            <person name="Chellapilla S."/>
            <person name="Goldsmith M.R."/>
            <person name="Grosse-Wilde E."/>
            <person name="Heckel D.G."/>
            <person name="Herndon N."/>
            <person name="Jiang H."/>
            <person name="Papanicolaou A."/>
            <person name="Qu J."/>
            <person name="Soulages J.L."/>
            <person name="Vogel H."/>
            <person name="Walters J."/>
            <person name="Waterhouse R.M."/>
            <person name="Ahn S.J."/>
            <person name="Almeida F.C."/>
            <person name="An C."/>
            <person name="Aqrawi P."/>
            <person name="Bretschneider A."/>
            <person name="Bryant W.B."/>
            <person name="Bucks S."/>
            <person name="Chao H."/>
            <person name="Chevignon G."/>
            <person name="Christen J.M."/>
            <person name="Clarke D.F."/>
            <person name="Dittmer N.T."/>
            <person name="Ferguson L.C.F."/>
            <person name="Garavelou S."/>
            <person name="Gordon K.H.J."/>
            <person name="Gunaratna R.T."/>
            <person name="Han Y."/>
            <person name="Hauser F."/>
            <person name="He Y."/>
            <person name="Heidel-Fischer H."/>
            <person name="Hirsh A."/>
            <person name="Hu Y."/>
            <person name="Jiang H."/>
            <person name="Kalra D."/>
            <person name="Klinner C."/>
            <person name="Konig C."/>
            <person name="Kovar C."/>
            <person name="Kroll A.R."/>
            <person name="Kuwar S.S."/>
            <person name="Lee S.L."/>
            <person name="Lehman R."/>
            <person name="Li K."/>
            <person name="Li Z."/>
            <person name="Liang H."/>
            <person name="Lovelace S."/>
            <person name="Lu Z."/>
            <person name="Mansfield J.H."/>
            <person name="McCulloch K.J."/>
            <person name="Mathew T."/>
            <person name="Morton B."/>
            <person name="Muzny D.M."/>
            <person name="Neunemann D."/>
            <person name="Ongeri F."/>
            <person name="Pauchet Y."/>
            <person name="Pu L.L."/>
            <person name="Pyrousis I."/>
            <person name="Rao X.J."/>
            <person name="Redding A."/>
            <person name="Roesel C."/>
            <person name="Sanchez-Gracia A."/>
            <person name="Schaack S."/>
            <person name="Shukla A."/>
            <person name="Tetreau G."/>
            <person name="Wang Y."/>
            <person name="Xiong G.H."/>
            <person name="Traut W."/>
            <person name="Walsh T.K."/>
            <person name="Worley K.C."/>
            <person name="Wu D."/>
            <person name="Wu W."/>
            <person name="Wu Y.Q."/>
            <person name="Zhang X."/>
            <person name="Zou Z."/>
            <person name="Zucker H."/>
            <person name="Briscoe A.D."/>
            <person name="Burmester T."/>
            <person name="Clem R.J."/>
            <person name="Feyereisen R."/>
            <person name="Grimmelikhuijzen C.J.P."/>
            <person name="Hamodrakas S.J."/>
            <person name="Hansson B.S."/>
            <person name="Huguet E."/>
            <person name="Jermiin L.S."/>
            <person name="Lan Q."/>
            <person name="Lehman H.K."/>
            <person name="Lorenzen M."/>
            <person name="Merzendorfer H."/>
            <person name="Michalopoulos I."/>
            <person name="Morton D.B."/>
            <person name="Muthukrishnan S."/>
            <person name="Oakeshott J.G."/>
            <person name="Palmer W."/>
            <person name="Park Y."/>
            <person name="Passarelli A.L."/>
            <person name="Rozas J."/>
            <person name="Schwartz L.M."/>
            <person name="Smith W."/>
            <person name="Southgate A."/>
            <person name="Vilcinskas A."/>
            <person name="Vogt R."/>
            <person name="Wang P."/>
            <person name="Werren J."/>
            <person name="Yu X.Q."/>
            <person name="Zhou J.J."/>
            <person name="Brown S.J."/>
            <person name="Scherer S.E."/>
            <person name="Richards S."/>
            <person name="Blissard G.W."/>
        </authorList>
    </citation>
    <scope>NUCLEOTIDE SEQUENCE</scope>
</reference>
<organism evidence="3 4">
    <name type="scientific">Manduca sexta</name>
    <name type="common">Tobacco hawkmoth</name>
    <name type="synonym">Tobacco hornworm</name>
    <dbReference type="NCBI Taxonomy" id="7130"/>
    <lineage>
        <taxon>Eukaryota</taxon>
        <taxon>Metazoa</taxon>
        <taxon>Ecdysozoa</taxon>
        <taxon>Arthropoda</taxon>
        <taxon>Hexapoda</taxon>
        <taxon>Insecta</taxon>
        <taxon>Pterygota</taxon>
        <taxon>Neoptera</taxon>
        <taxon>Endopterygota</taxon>
        <taxon>Lepidoptera</taxon>
        <taxon>Glossata</taxon>
        <taxon>Ditrysia</taxon>
        <taxon>Bombycoidea</taxon>
        <taxon>Sphingidae</taxon>
        <taxon>Sphinginae</taxon>
        <taxon>Sphingini</taxon>
        <taxon>Manduca</taxon>
    </lineage>
</organism>
<sequence>MDHTGMASGDNSNRVISPRPTAVDAASTPVLTNNDSVEREDMVDNIKCTPQMIEDNETKLKDRIAQCKNIIDSLKLELNEEKNKLEKESKTFVNPLENVAKYNYPVQVYSADMLQADTSFSSNMYSACIESKLNCDENLIEYEKQLQKYQNTLNLAQTEKKNAIRKQMLAKAYRLKLLEIENQCNVELLRVKQSLQCLEPLKIIANKWKSNLDNNQDYNSFDLIPRYPEINVNSGIEINSLKNLDTKIEGCEDCIKINPQ</sequence>
<evidence type="ECO:0000313" key="4">
    <source>
        <dbReference type="Proteomes" id="UP000791440"/>
    </source>
</evidence>
<evidence type="ECO:0000256" key="2">
    <source>
        <dbReference type="SAM" id="MobiDB-lite"/>
    </source>
</evidence>
<name>A0A921YM49_MANSE</name>
<keyword evidence="1" id="KW-0175">Coiled coil</keyword>
<accession>A0A921YM49</accession>
<protein>
    <submittedName>
        <fullName evidence="3">Uncharacterized protein</fullName>
    </submittedName>
</protein>
<dbReference type="EMBL" id="JH668286">
    <property type="protein sequence ID" value="KAG6441494.1"/>
    <property type="molecule type" value="Genomic_DNA"/>
</dbReference>
<comment type="caution">
    <text evidence="3">The sequence shown here is derived from an EMBL/GenBank/DDBJ whole genome shotgun (WGS) entry which is preliminary data.</text>
</comment>
<reference evidence="3" key="2">
    <citation type="submission" date="2020-12" db="EMBL/GenBank/DDBJ databases">
        <authorList>
            <person name="Kanost M."/>
        </authorList>
    </citation>
    <scope>NUCLEOTIDE SEQUENCE</scope>
</reference>
<gene>
    <name evidence="3" type="ORF">O3G_MSEX001851</name>
</gene>
<feature type="coiled-coil region" evidence="1">
    <location>
        <begin position="132"/>
        <end position="166"/>
    </location>
</feature>
<keyword evidence="4" id="KW-1185">Reference proteome</keyword>
<proteinExistence type="predicted"/>
<feature type="coiled-coil region" evidence="1">
    <location>
        <begin position="64"/>
        <end position="91"/>
    </location>
</feature>